<organism evidence="2">
    <name type="scientific">viral metagenome</name>
    <dbReference type="NCBI Taxonomy" id="1070528"/>
    <lineage>
        <taxon>unclassified sequences</taxon>
        <taxon>metagenomes</taxon>
        <taxon>organismal metagenomes</taxon>
    </lineage>
</organism>
<dbReference type="InterPro" id="IPR025924">
    <property type="entry name" value="YHYH_dom"/>
</dbReference>
<proteinExistence type="predicted"/>
<name>A0A6C0KI30_9ZZZZ</name>
<sequence length="771" mass="85556">MTTNIACDVITQLRKSRKAVTKPIRMDILASSPYPTYTQEQLNMRRKAEILQYKSTNQNSKQNGITKAQTYSQIANGTYQNTNQDGVIKTTVRNGIIDRTVCSETIVYRPTTSSNVPGPVQLLYLDPSIPLYNYSTNHTYNIYETIDDTRWNITFDYDVKCDIENASEVYVASIFIRDGIDSNQYTFSLTVPVSIQFTGKNNSTTDYDLDFSRNVVELYIKSATCMVYYEDYSLNNTSVARPVYPTAYYSNLRDVSLNTIDSGSSEFNGNVFIGYITFGNISLYTSSGYSYDFKIKMNGALNVNDTSYFQSDYFESMKYSAIFNSQTADSSSNCIISSDNLNISRVFSMSGTNQYNQTYRSTSTIVTGNAISSGTTSFDPTTIAVSNIFTPTTTQSPLIQNGNTVISNLLYPKTGYLNNNQSYYGSKTTFTLNGTTMTVKSDGDPYPAKCGAPSGYLGSDPTNNIGLRIWYDDPNPLLEAKEGYSFTYRGGTFISAPSIYYSRGGVQGMFANGVSVFSPQGGTSLPENNMTSNDNFYLNAFYYIVFLGKDKATGHPEETGQYHYHTGAFLYNAWNNATFYNSNAYYGSTYYTLPATTTYSKTYFSDNNSGATDHMRFADGHSKIVGFLFDGYPIYGPFGYASAMSSTSGTTIMTSSYALSSTKVANRPYEFTDSVTININALASMLGHPHSYYNDSTRQTLDFGNGAYINDYIYTAGSGTLDECNGRYCVTPDYPNGTYAYFLTLDAASGTPKYPYIIGNYSKQVVSFTTI</sequence>
<evidence type="ECO:0000313" key="2">
    <source>
        <dbReference type="EMBL" id="QHU17289.1"/>
    </source>
</evidence>
<reference evidence="2" key="1">
    <citation type="journal article" date="2020" name="Nature">
        <title>Giant virus diversity and host interactions through global metagenomics.</title>
        <authorList>
            <person name="Schulz F."/>
            <person name="Roux S."/>
            <person name="Paez-Espino D."/>
            <person name="Jungbluth S."/>
            <person name="Walsh D.A."/>
            <person name="Denef V.J."/>
            <person name="McMahon K.D."/>
            <person name="Konstantinidis K.T."/>
            <person name="Eloe-Fadrosh E.A."/>
            <person name="Kyrpides N.C."/>
            <person name="Woyke T."/>
        </authorList>
    </citation>
    <scope>NUCLEOTIDE SEQUENCE</scope>
    <source>
        <strain evidence="2">GVMAG-S-3300012000-57</strain>
    </source>
</reference>
<feature type="domain" description="YHYH" evidence="1">
    <location>
        <begin position="504"/>
        <end position="747"/>
    </location>
</feature>
<dbReference type="AlphaFoldDB" id="A0A6C0KI30"/>
<protein>
    <recommendedName>
        <fullName evidence="1">YHYH domain-containing protein</fullName>
    </recommendedName>
</protein>
<accession>A0A6C0KI30</accession>
<dbReference type="Pfam" id="PF14240">
    <property type="entry name" value="YHYH"/>
    <property type="match status" value="1"/>
</dbReference>
<evidence type="ECO:0000259" key="1">
    <source>
        <dbReference type="Pfam" id="PF14240"/>
    </source>
</evidence>
<dbReference type="EMBL" id="MN740900">
    <property type="protein sequence ID" value="QHU17289.1"/>
    <property type="molecule type" value="Genomic_DNA"/>
</dbReference>